<proteinExistence type="predicted"/>
<organism evidence="2 3">
    <name type="scientific">Vibrio chagasii</name>
    <dbReference type="NCBI Taxonomy" id="170679"/>
    <lineage>
        <taxon>Bacteria</taxon>
        <taxon>Pseudomonadati</taxon>
        <taxon>Pseudomonadota</taxon>
        <taxon>Gammaproteobacteria</taxon>
        <taxon>Vibrionales</taxon>
        <taxon>Vibrionaceae</taxon>
        <taxon>Vibrio</taxon>
    </lineage>
</organism>
<dbReference type="RefSeq" id="WP_137406536.1">
    <property type="nucleotide sequence ID" value="NZ_AP025467.1"/>
</dbReference>
<accession>A0A7V7NX72</accession>
<feature type="transmembrane region" description="Helical" evidence="1">
    <location>
        <begin position="60"/>
        <end position="77"/>
    </location>
</feature>
<evidence type="ECO:0000256" key="1">
    <source>
        <dbReference type="SAM" id="Phobius"/>
    </source>
</evidence>
<comment type="caution">
    <text evidence="2">The sequence shown here is derived from an EMBL/GenBank/DDBJ whole genome shotgun (WGS) entry which is preliminary data.</text>
</comment>
<dbReference type="EMBL" id="VZPX01000004">
    <property type="protein sequence ID" value="KAB0482487.1"/>
    <property type="molecule type" value="Genomic_DNA"/>
</dbReference>
<protein>
    <submittedName>
        <fullName evidence="2">Uncharacterized protein</fullName>
    </submittedName>
</protein>
<sequence>MNKYIQKIMFVVLLMSLVSALVAILNFSVELAIGSLTFSFGLLVLALGYFNPHIINSNKVLFGAIACAFCTLCLVFQPLSESAMISGWVIISLIMSFEVKVPSYE</sequence>
<keyword evidence="1" id="KW-0812">Transmembrane</keyword>
<evidence type="ECO:0000313" key="3">
    <source>
        <dbReference type="Proteomes" id="UP000423756"/>
    </source>
</evidence>
<dbReference type="AlphaFoldDB" id="A0A7V7NX72"/>
<keyword evidence="1" id="KW-1133">Transmembrane helix</keyword>
<feature type="transmembrane region" description="Helical" evidence="1">
    <location>
        <begin position="7"/>
        <end position="25"/>
    </location>
</feature>
<name>A0A7V7NX72_9VIBR</name>
<evidence type="ECO:0000313" key="2">
    <source>
        <dbReference type="EMBL" id="KAB0482487.1"/>
    </source>
</evidence>
<dbReference type="Proteomes" id="UP000423756">
    <property type="component" value="Unassembled WGS sequence"/>
</dbReference>
<gene>
    <name evidence="2" type="ORF">F7Q91_03495</name>
</gene>
<reference evidence="2 3" key="1">
    <citation type="submission" date="2019-09" db="EMBL/GenBank/DDBJ databases">
        <title>Draft genome sequences of 48 bacterial type strains from the CCUG.</title>
        <authorList>
            <person name="Tunovic T."/>
            <person name="Pineiro-Iglesias B."/>
            <person name="Unosson C."/>
            <person name="Inganas E."/>
            <person name="Ohlen M."/>
            <person name="Cardew S."/>
            <person name="Jensie-Markopoulos S."/>
            <person name="Salva-Serra F."/>
            <person name="Jaen-Luchoro D."/>
            <person name="Karlsson R."/>
            <person name="Svensson-Stadler L."/>
            <person name="Chun J."/>
            <person name="Moore E."/>
        </authorList>
    </citation>
    <scope>NUCLEOTIDE SEQUENCE [LARGE SCALE GENOMIC DNA]</scope>
    <source>
        <strain evidence="2 3">CCUG 48643</strain>
    </source>
</reference>
<keyword evidence="1" id="KW-0472">Membrane</keyword>
<feature type="transmembrane region" description="Helical" evidence="1">
    <location>
        <begin position="31"/>
        <end position="48"/>
    </location>
</feature>
<dbReference type="GeneID" id="77344722"/>